<reference evidence="2" key="1">
    <citation type="journal article" date="2019" name="Int. J. Syst. Evol. Microbiol.">
        <title>The Global Catalogue of Microorganisms (GCM) 10K type strain sequencing project: providing services to taxonomists for standard genome sequencing and annotation.</title>
        <authorList>
            <consortium name="The Broad Institute Genomics Platform"/>
            <consortium name="The Broad Institute Genome Sequencing Center for Infectious Disease"/>
            <person name="Wu L."/>
            <person name="Ma J."/>
        </authorList>
    </citation>
    <scope>NUCLEOTIDE SEQUENCE [LARGE SCALE GENOMIC DNA]</scope>
    <source>
        <strain evidence="2">JCM 30331</strain>
    </source>
</reference>
<protein>
    <submittedName>
        <fullName evidence="1">Uncharacterized protein</fullName>
    </submittedName>
</protein>
<evidence type="ECO:0000313" key="1">
    <source>
        <dbReference type="EMBL" id="GGK40473.1"/>
    </source>
</evidence>
<proteinExistence type="predicted"/>
<comment type="caution">
    <text evidence="1">The sequence shown here is derived from an EMBL/GenBank/DDBJ whole genome shotgun (WGS) entry which is preliminary data.</text>
</comment>
<sequence>MLYAMSSSYRDLRGKCKLWEFEDGFIRRLESALDTVREFRSVPVPSGTKARTELGMSYTGTLTSHFRVTGDSSEQRILCNTHTRDIRYLAARLDVSPEQVEAFLRTFHNAVKTTLTSYASVQSVVQERPRNKSTDKPIPQTSSQLEAGISSLLTPTRPHSAPAYAGPNNKIAEFDAWQAQVLKPVLTRVAGTLSRHDGIYARVATLKNGMELVISGEVVQSVTDSGTTNIRFSVTGTFSGDRHQVKLSTSGIKWEYAHQLGTSLSGQGAMNHKPGIYDLASRWPDSELHVKILEDVSAILQ</sequence>
<organism evidence="1 2">
    <name type="scientific">Deinococcus malanensis</name>
    <dbReference type="NCBI Taxonomy" id="1706855"/>
    <lineage>
        <taxon>Bacteria</taxon>
        <taxon>Thermotogati</taxon>
        <taxon>Deinococcota</taxon>
        <taxon>Deinococci</taxon>
        <taxon>Deinococcales</taxon>
        <taxon>Deinococcaceae</taxon>
        <taxon>Deinococcus</taxon>
    </lineage>
</organism>
<accession>A0ABQ2F4L4</accession>
<name>A0ABQ2F4L4_9DEIO</name>
<dbReference type="Proteomes" id="UP000647587">
    <property type="component" value="Unassembled WGS sequence"/>
</dbReference>
<keyword evidence="2" id="KW-1185">Reference proteome</keyword>
<dbReference type="EMBL" id="BMPP01000023">
    <property type="protein sequence ID" value="GGK40473.1"/>
    <property type="molecule type" value="Genomic_DNA"/>
</dbReference>
<evidence type="ECO:0000313" key="2">
    <source>
        <dbReference type="Proteomes" id="UP000647587"/>
    </source>
</evidence>
<gene>
    <name evidence="1" type="ORF">GCM10008955_37830</name>
</gene>